<accession>A0A0C2Y8A1</accession>
<organism evidence="1 2">
    <name type="scientific">Hebeloma cylindrosporum</name>
    <dbReference type="NCBI Taxonomy" id="76867"/>
    <lineage>
        <taxon>Eukaryota</taxon>
        <taxon>Fungi</taxon>
        <taxon>Dikarya</taxon>
        <taxon>Basidiomycota</taxon>
        <taxon>Agaricomycotina</taxon>
        <taxon>Agaricomycetes</taxon>
        <taxon>Agaricomycetidae</taxon>
        <taxon>Agaricales</taxon>
        <taxon>Agaricineae</taxon>
        <taxon>Hymenogastraceae</taxon>
        <taxon>Hebeloma</taxon>
    </lineage>
</organism>
<gene>
    <name evidence="1" type="ORF">M413DRAFT_302189</name>
</gene>
<dbReference type="Proteomes" id="UP000053424">
    <property type="component" value="Unassembled WGS sequence"/>
</dbReference>
<protein>
    <submittedName>
        <fullName evidence="1">Uncharacterized protein</fullName>
    </submittedName>
</protein>
<reference evidence="2" key="2">
    <citation type="submission" date="2015-01" db="EMBL/GenBank/DDBJ databases">
        <title>Evolutionary Origins and Diversification of the Mycorrhizal Mutualists.</title>
        <authorList>
            <consortium name="DOE Joint Genome Institute"/>
            <consortium name="Mycorrhizal Genomics Consortium"/>
            <person name="Kohler A."/>
            <person name="Kuo A."/>
            <person name="Nagy L.G."/>
            <person name="Floudas D."/>
            <person name="Copeland A."/>
            <person name="Barry K.W."/>
            <person name="Cichocki N."/>
            <person name="Veneault-Fourrey C."/>
            <person name="LaButti K."/>
            <person name="Lindquist E.A."/>
            <person name="Lipzen A."/>
            <person name="Lundell T."/>
            <person name="Morin E."/>
            <person name="Murat C."/>
            <person name="Riley R."/>
            <person name="Ohm R."/>
            <person name="Sun H."/>
            <person name="Tunlid A."/>
            <person name="Henrissat B."/>
            <person name="Grigoriev I.V."/>
            <person name="Hibbett D.S."/>
            <person name="Martin F."/>
        </authorList>
    </citation>
    <scope>NUCLEOTIDE SEQUENCE [LARGE SCALE GENOMIC DNA]</scope>
    <source>
        <strain evidence="2">h7</strain>
    </source>
</reference>
<sequence length="285" mass="31018">MSSASLSTNCFPGVRLCSERDCDNVISFPPFKGDFCTRCTARMRSRRSSSVRYAPFASSERPPFLGVSTPLSNGNVPSSVAAHLLQRGPILPPPPLPPLLPSQITRSNVLAVHVGQHYRGPVSIYPSEQHSISRLPTSVMSNRSVPYTFPGHGGPLDTPGLLFHEETIRDSLTASEVQINSLPKQEEADPPQRKNRCCTRCGATMPQYYIGDACPGCRVEVAMLVDGAHSAGAEQSAVVTKEITAIDISKDVMSMFSNSNDNDDFDVDMDDIELSYPAVSFYHLI</sequence>
<dbReference type="AlphaFoldDB" id="A0A0C2Y8A1"/>
<keyword evidence="2" id="KW-1185">Reference proteome</keyword>
<dbReference type="EMBL" id="KN831771">
    <property type="protein sequence ID" value="KIM46068.1"/>
    <property type="molecule type" value="Genomic_DNA"/>
</dbReference>
<evidence type="ECO:0000313" key="1">
    <source>
        <dbReference type="EMBL" id="KIM46068.1"/>
    </source>
</evidence>
<reference evidence="1 2" key="1">
    <citation type="submission" date="2014-04" db="EMBL/GenBank/DDBJ databases">
        <authorList>
            <consortium name="DOE Joint Genome Institute"/>
            <person name="Kuo A."/>
            <person name="Gay G."/>
            <person name="Dore J."/>
            <person name="Kohler A."/>
            <person name="Nagy L.G."/>
            <person name="Floudas D."/>
            <person name="Copeland A."/>
            <person name="Barry K.W."/>
            <person name="Cichocki N."/>
            <person name="Veneault-Fourrey C."/>
            <person name="LaButti K."/>
            <person name="Lindquist E.A."/>
            <person name="Lipzen A."/>
            <person name="Lundell T."/>
            <person name="Morin E."/>
            <person name="Murat C."/>
            <person name="Sun H."/>
            <person name="Tunlid A."/>
            <person name="Henrissat B."/>
            <person name="Grigoriev I.V."/>
            <person name="Hibbett D.S."/>
            <person name="Martin F."/>
            <person name="Nordberg H.P."/>
            <person name="Cantor M.N."/>
            <person name="Hua S.X."/>
        </authorList>
    </citation>
    <scope>NUCLEOTIDE SEQUENCE [LARGE SCALE GENOMIC DNA]</scope>
    <source>
        <strain evidence="2">h7</strain>
    </source>
</reference>
<evidence type="ECO:0000313" key="2">
    <source>
        <dbReference type="Proteomes" id="UP000053424"/>
    </source>
</evidence>
<dbReference type="HOGENOM" id="CLU_976789_0_0_1"/>
<name>A0A0C2Y8A1_HEBCY</name>
<proteinExistence type="predicted"/>